<accession>A0AAD7G617</accession>
<gene>
    <name evidence="1" type="ORF">B0H17DRAFT_1096188</name>
</gene>
<dbReference type="AlphaFoldDB" id="A0AAD7G617"/>
<name>A0AAD7G617_MYCRO</name>
<keyword evidence="2" id="KW-1185">Reference proteome</keyword>
<protein>
    <submittedName>
        <fullName evidence="1">Uncharacterized protein</fullName>
    </submittedName>
</protein>
<dbReference type="EMBL" id="JARKIE010000271">
    <property type="protein sequence ID" value="KAJ7659416.1"/>
    <property type="molecule type" value="Genomic_DNA"/>
</dbReference>
<comment type="caution">
    <text evidence="1">The sequence shown here is derived from an EMBL/GenBank/DDBJ whole genome shotgun (WGS) entry which is preliminary data.</text>
</comment>
<organism evidence="1 2">
    <name type="scientific">Mycena rosella</name>
    <name type="common">Pink bonnet</name>
    <name type="synonym">Agaricus rosellus</name>
    <dbReference type="NCBI Taxonomy" id="1033263"/>
    <lineage>
        <taxon>Eukaryota</taxon>
        <taxon>Fungi</taxon>
        <taxon>Dikarya</taxon>
        <taxon>Basidiomycota</taxon>
        <taxon>Agaricomycotina</taxon>
        <taxon>Agaricomycetes</taxon>
        <taxon>Agaricomycetidae</taxon>
        <taxon>Agaricales</taxon>
        <taxon>Marasmiineae</taxon>
        <taxon>Mycenaceae</taxon>
        <taxon>Mycena</taxon>
    </lineage>
</organism>
<proteinExistence type="predicted"/>
<dbReference type="Proteomes" id="UP001221757">
    <property type="component" value="Unassembled WGS sequence"/>
</dbReference>
<evidence type="ECO:0000313" key="1">
    <source>
        <dbReference type="EMBL" id="KAJ7659416.1"/>
    </source>
</evidence>
<reference evidence="1" key="1">
    <citation type="submission" date="2023-03" db="EMBL/GenBank/DDBJ databases">
        <title>Massive genome expansion in bonnet fungi (Mycena s.s.) driven by repeated elements and novel gene families across ecological guilds.</title>
        <authorList>
            <consortium name="Lawrence Berkeley National Laboratory"/>
            <person name="Harder C.B."/>
            <person name="Miyauchi S."/>
            <person name="Viragh M."/>
            <person name="Kuo A."/>
            <person name="Thoen E."/>
            <person name="Andreopoulos B."/>
            <person name="Lu D."/>
            <person name="Skrede I."/>
            <person name="Drula E."/>
            <person name="Henrissat B."/>
            <person name="Morin E."/>
            <person name="Kohler A."/>
            <person name="Barry K."/>
            <person name="LaButti K."/>
            <person name="Morin E."/>
            <person name="Salamov A."/>
            <person name="Lipzen A."/>
            <person name="Mereny Z."/>
            <person name="Hegedus B."/>
            <person name="Baldrian P."/>
            <person name="Stursova M."/>
            <person name="Weitz H."/>
            <person name="Taylor A."/>
            <person name="Grigoriev I.V."/>
            <person name="Nagy L.G."/>
            <person name="Martin F."/>
            <person name="Kauserud H."/>
        </authorList>
    </citation>
    <scope>NUCLEOTIDE SEQUENCE</scope>
    <source>
        <strain evidence="1">CBHHK067</strain>
    </source>
</reference>
<evidence type="ECO:0000313" key="2">
    <source>
        <dbReference type="Proteomes" id="UP001221757"/>
    </source>
</evidence>
<sequence length="58" mass="6461">MASPRLTRAGREALNENLRRDFQRQSCHWITEGVKLALSGAFAAFQILQGFVLPSDVS</sequence>